<reference evidence="1 2" key="1">
    <citation type="submission" date="2017-04" db="EMBL/GenBank/DDBJ databases">
        <title>Novel microbial lineages endemic to geothermal iron-oxide mats fill important gaps in the evolutionary history of Archaea.</title>
        <authorList>
            <person name="Jay Z.J."/>
            <person name="Beam J.P."/>
            <person name="Dlakic M."/>
            <person name="Rusch D.B."/>
            <person name="Kozubal M.A."/>
            <person name="Inskeep W.P."/>
        </authorList>
    </citation>
    <scope>NUCLEOTIDE SEQUENCE [LARGE SCALE GENOMIC DNA]</scope>
    <source>
        <strain evidence="1">BE_D</strain>
    </source>
</reference>
<accession>A0A2R6CDZ6</accession>
<name>A0A2R6CDZ6_9ARCH</name>
<dbReference type="AlphaFoldDB" id="A0A2R6CDZ6"/>
<evidence type="ECO:0000313" key="2">
    <source>
        <dbReference type="Proteomes" id="UP000242015"/>
    </source>
</evidence>
<dbReference type="EMBL" id="NEXF01000023">
    <property type="protein sequence ID" value="PSO09098.1"/>
    <property type="molecule type" value="Genomic_DNA"/>
</dbReference>
<sequence length="64" mass="7427">MMSISKKAVTFFTDSWSTTLHPNIHDLHTTYYEVILKSLCVQHQSGYALINLKSYEYTLIRSEA</sequence>
<proteinExistence type="predicted"/>
<comment type="caution">
    <text evidence="1">The sequence shown here is derived from an EMBL/GenBank/DDBJ whole genome shotgun (WGS) entry which is preliminary data.</text>
</comment>
<protein>
    <submittedName>
        <fullName evidence="1">Uncharacterized protein</fullName>
    </submittedName>
</protein>
<dbReference type="Proteomes" id="UP000242015">
    <property type="component" value="Unassembled WGS sequence"/>
</dbReference>
<gene>
    <name evidence="1" type="ORF">B9Q04_02140</name>
</gene>
<evidence type="ECO:0000313" key="1">
    <source>
        <dbReference type="EMBL" id="PSO09098.1"/>
    </source>
</evidence>
<organism evidence="1 2">
    <name type="scientific">Candidatus Marsarchaeota G2 archaeon BE_D</name>
    <dbReference type="NCBI Taxonomy" id="1978158"/>
    <lineage>
        <taxon>Archaea</taxon>
        <taxon>Candidatus Marsarchaeota</taxon>
        <taxon>Candidatus Marsarchaeota group 2</taxon>
    </lineage>
</organism>